<evidence type="ECO:0000313" key="1">
    <source>
        <dbReference type="EMBL" id="EPT05447.1"/>
    </source>
</evidence>
<gene>
    <name evidence="1" type="ORF">FOMPIDRAFT_83117</name>
</gene>
<sequence length="103" mass="11381">MSWTLAAATLSRVVWEILEVWHDAVEKVALCDTIIEAVIRVGSSPFWLCLCCSRVLVTVAIGGGSKFLTLTKNKSAYSVITTMLSDPVWLAMPLLKKLPVRFL</sequence>
<name>S8EJX5_FOMSC</name>
<dbReference type="AlphaFoldDB" id="S8EJX5"/>
<keyword evidence="2" id="KW-1185">Reference proteome</keyword>
<protein>
    <submittedName>
        <fullName evidence="1">Uncharacterized protein</fullName>
    </submittedName>
</protein>
<reference evidence="1 2" key="1">
    <citation type="journal article" date="2012" name="Science">
        <title>The Paleozoic origin of enzymatic lignin decomposition reconstructed from 31 fungal genomes.</title>
        <authorList>
            <person name="Floudas D."/>
            <person name="Binder M."/>
            <person name="Riley R."/>
            <person name="Barry K."/>
            <person name="Blanchette R.A."/>
            <person name="Henrissat B."/>
            <person name="Martinez A.T."/>
            <person name="Otillar R."/>
            <person name="Spatafora J.W."/>
            <person name="Yadav J.S."/>
            <person name="Aerts A."/>
            <person name="Benoit I."/>
            <person name="Boyd A."/>
            <person name="Carlson A."/>
            <person name="Copeland A."/>
            <person name="Coutinho P.M."/>
            <person name="de Vries R.P."/>
            <person name="Ferreira P."/>
            <person name="Findley K."/>
            <person name="Foster B."/>
            <person name="Gaskell J."/>
            <person name="Glotzer D."/>
            <person name="Gorecki P."/>
            <person name="Heitman J."/>
            <person name="Hesse C."/>
            <person name="Hori C."/>
            <person name="Igarashi K."/>
            <person name="Jurgens J.A."/>
            <person name="Kallen N."/>
            <person name="Kersten P."/>
            <person name="Kohler A."/>
            <person name="Kuees U."/>
            <person name="Kumar T.K.A."/>
            <person name="Kuo A."/>
            <person name="LaButti K."/>
            <person name="Larrondo L.F."/>
            <person name="Lindquist E."/>
            <person name="Ling A."/>
            <person name="Lombard V."/>
            <person name="Lucas S."/>
            <person name="Lundell T."/>
            <person name="Martin R."/>
            <person name="McLaughlin D.J."/>
            <person name="Morgenstern I."/>
            <person name="Morin E."/>
            <person name="Murat C."/>
            <person name="Nagy L.G."/>
            <person name="Nolan M."/>
            <person name="Ohm R.A."/>
            <person name="Patyshakuliyeva A."/>
            <person name="Rokas A."/>
            <person name="Ruiz-Duenas F.J."/>
            <person name="Sabat G."/>
            <person name="Salamov A."/>
            <person name="Samejima M."/>
            <person name="Schmutz J."/>
            <person name="Slot J.C."/>
            <person name="St John F."/>
            <person name="Stenlid J."/>
            <person name="Sun H."/>
            <person name="Sun S."/>
            <person name="Syed K."/>
            <person name="Tsang A."/>
            <person name="Wiebenga A."/>
            <person name="Young D."/>
            <person name="Pisabarro A."/>
            <person name="Eastwood D.C."/>
            <person name="Martin F."/>
            <person name="Cullen D."/>
            <person name="Grigoriev I.V."/>
            <person name="Hibbett D.S."/>
        </authorList>
    </citation>
    <scope>NUCLEOTIDE SEQUENCE</scope>
    <source>
        <strain evidence="2">FP-58527</strain>
    </source>
</reference>
<evidence type="ECO:0000313" key="2">
    <source>
        <dbReference type="Proteomes" id="UP000015241"/>
    </source>
</evidence>
<dbReference type="InParanoid" id="S8EJX5"/>
<proteinExistence type="predicted"/>
<accession>S8EJX5</accession>
<dbReference type="HOGENOM" id="CLU_2263790_0_0_1"/>
<dbReference type="EMBL" id="KE504123">
    <property type="protein sequence ID" value="EPT05447.1"/>
    <property type="molecule type" value="Genomic_DNA"/>
</dbReference>
<dbReference type="Proteomes" id="UP000015241">
    <property type="component" value="Unassembled WGS sequence"/>
</dbReference>
<organism evidence="1 2">
    <name type="scientific">Fomitopsis schrenkii</name>
    <name type="common">Brown rot fungus</name>
    <dbReference type="NCBI Taxonomy" id="2126942"/>
    <lineage>
        <taxon>Eukaryota</taxon>
        <taxon>Fungi</taxon>
        <taxon>Dikarya</taxon>
        <taxon>Basidiomycota</taxon>
        <taxon>Agaricomycotina</taxon>
        <taxon>Agaricomycetes</taxon>
        <taxon>Polyporales</taxon>
        <taxon>Fomitopsis</taxon>
    </lineage>
</organism>